<reference evidence="1 2" key="1">
    <citation type="journal article" date="2022" name="Genome Biol. Evol.">
        <title>The Spruce Budworm Genome: Reconstructing the Evolutionary History of Antifreeze Proteins.</title>
        <authorList>
            <person name="Beliveau C."/>
            <person name="Gagne P."/>
            <person name="Picq S."/>
            <person name="Vernygora O."/>
            <person name="Keeling C.I."/>
            <person name="Pinkney K."/>
            <person name="Doucet D."/>
            <person name="Wen F."/>
            <person name="Johnston J.S."/>
            <person name="Maaroufi H."/>
            <person name="Boyle B."/>
            <person name="Laroche J."/>
            <person name="Dewar K."/>
            <person name="Juretic N."/>
            <person name="Blackburn G."/>
            <person name="Nisole A."/>
            <person name="Brunet B."/>
            <person name="Brandao M."/>
            <person name="Lumley L."/>
            <person name="Duan J."/>
            <person name="Quan G."/>
            <person name="Lucarotti C.J."/>
            <person name="Roe A.D."/>
            <person name="Sperling F.A.H."/>
            <person name="Levesque R.C."/>
            <person name="Cusson M."/>
        </authorList>
    </citation>
    <scope>NUCLEOTIDE SEQUENCE [LARGE SCALE GENOMIC DNA]</scope>
    <source>
        <strain evidence="1">Glfc:IPQL:Cfum</strain>
    </source>
</reference>
<organism evidence="1 2">
    <name type="scientific">Choristoneura fumiferana</name>
    <name type="common">Spruce budworm moth</name>
    <name type="synonym">Archips fumiferana</name>
    <dbReference type="NCBI Taxonomy" id="7141"/>
    <lineage>
        <taxon>Eukaryota</taxon>
        <taxon>Metazoa</taxon>
        <taxon>Ecdysozoa</taxon>
        <taxon>Arthropoda</taxon>
        <taxon>Hexapoda</taxon>
        <taxon>Insecta</taxon>
        <taxon>Pterygota</taxon>
        <taxon>Neoptera</taxon>
        <taxon>Endopterygota</taxon>
        <taxon>Lepidoptera</taxon>
        <taxon>Glossata</taxon>
        <taxon>Ditrysia</taxon>
        <taxon>Tortricoidea</taxon>
        <taxon>Tortricidae</taxon>
        <taxon>Tortricinae</taxon>
        <taxon>Choristoneura</taxon>
    </lineage>
</organism>
<evidence type="ECO:0000313" key="2">
    <source>
        <dbReference type="Proteomes" id="UP001064048"/>
    </source>
</evidence>
<evidence type="ECO:0000313" key="1">
    <source>
        <dbReference type="EMBL" id="KAI8440924.1"/>
    </source>
</evidence>
<dbReference type="EMBL" id="CM046115">
    <property type="protein sequence ID" value="KAI8440924.1"/>
    <property type="molecule type" value="Genomic_DNA"/>
</dbReference>
<proteinExistence type="predicted"/>
<gene>
    <name evidence="1" type="ORF">MSG28_009221</name>
</gene>
<dbReference type="Proteomes" id="UP001064048">
    <property type="component" value="Chromosome 15"/>
</dbReference>
<keyword evidence="2" id="KW-1185">Reference proteome</keyword>
<protein>
    <submittedName>
        <fullName evidence="1">Uncharacterized protein</fullName>
    </submittedName>
</protein>
<accession>A0ACC0KX38</accession>
<name>A0ACC0KX38_CHOFU</name>
<comment type="caution">
    <text evidence="1">The sequence shown here is derived from an EMBL/GenBank/DDBJ whole genome shotgun (WGS) entry which is preliminary data.</text>
</comment>
<sequence length="118" mass="13148">MNTVEKTVKCFGAGIRIDKSAVRMLSFKSWISGKLKKKLYDVDREIVHLLLSVDASPCVVDKKGATPLHLAAWKGDSTVVSMLLGHTNPPVNIDQKRWDSPLLERWAQLHAPVAAVRF</sequence>